<proteinExistence type="predicted"/>
<evidence type="ECO:0000256" key="2">
    <source>
        <dbReference type="SAM" id="Phobius"/>
    </source>
</evidence>
<dbReference type="EMBL" id="BAABIK010000043">
    <property type="protein sequence ID" value="GAA4956794.1"/>
    <property type="molecule type" value="Genomic_DNA"/>
</dbReference>
<evidence type="ECO:0000256" key="1">
    <source>
        <dbReference type="SAM" id="MobiDB-lite"/>
    </source>
</evidence>
<keyword evidence="2" id="KW-1133">Transmembrane helix</keyword>
<evidence type="ECO:0000313" key="5">
    <source>
        <dbReference type="Proteomes" id="UP001499993"/>
    </source>
</evidence>
<dbReference type="InterPro" id="IPR013974">
    <property type="entry name" value="SAF"/>
</dbReference>
<keyword evidence="2" id="KW-0472">Membrane</keyword>
<dbReference type="CDD" id="cd11614">
    <property type="entry name" value="SAF_CpaB_FlgA_like"/>
    <property type="match status" value="1"/>
</dbReference>
<gene>
    <name evidence="4" type="ORF">GCM10023224_48310</name>
</gene>
<dbReference type="Proteomes" id="UP001499993">
    <property type="component" value="Unassembled WGS sequence"/>
</dbReference>
<feature type="region of interest" description="Disordered" evidence="1">
    <location>
        <begin position="1"/>
        <end position="41"/>
    </location>
</feature>
<accession>A0ABP9H1P7</accession>
<evidence type="ECO:0000313" key="4">
    <source>
        <dbReference type="EMBL" id="GAA4956794.1"/>
    </source>
</evidence>
<evidence type="ECO:0000259" key="3">
    <source>
        <dbReference type="SMART" id="SM00858"/>
    </source>
</evidence>
<protein>
    <recommendedName>
        <fullName evidence="3">SAF domain-containing protein</fullName>
    </recommendedName>
</protein>
<feature type="transmembrane region" description="Helical" evidence="2">
    <location>
        <begin position="48"/>
        <end position="69"/>
    </location>
</feature>
<feature type="compositionally biased region" description="Low complexity" evidence="1">
    <location>
        <begin position="19"/>
        <end position="31"/>
    </location>
</feature>
<feature type="domain" description="SAF" evidence="3">
    <location>
        <begin position="76"/>
        <end position="139"/>
    </location>
</feature>
<name>A0ABP9H1P7_9ACTN</name>
<keyword evidence="2" id="KW-0812">Transmembrane</keyword>
<reference evidence="5" key="1">
    <citation type="journal article" date="2019" name="Int. J. Syst. Evol. Microbiol.">
        <title>The Global Catalogue of Microorganisms (GCM) 10K type strain sequencing project: providing services to taxonomists for standard genome sequencing and annotation.</title>
        <authorList>
            <consortium name="The Broad Institute Genomics Platform"/>
            <consortium name="The Broad Institute Genome Sequencing Center for Infectious Disease"/>
            <person name="Wu L."/>
            <person name="Ma J."/>
        </authorList>
    </citation>
    <scope>NUCLEOTIDE SEQUENCE [LARGE SCALE GENOMIC DNA]</scope>
    <source>
        <strain evidence="5">JCM 18123</strain>
    </source>
</reference>
<keyword evidence="5" id="KW-1185">Reference proteome</keyword>
<organism evidence="4 5">
    <name type="scientific">Streptomonospora halophila</name>
    <dbReference type="NCBI Taxonomy" id="427369"/>
    <lineage>
        <taxon>Bacteria</taxon>
        <taxon>Bacillati</taxon>
        <taxon>Actinomycetota</taxon>
        <taxon>Actinomycetes</taxon>
        <taxon>Streptosporangiales</taxon>
        <taxon>Nocardiopsidaceae</taxon>
        <taxon>Streptomonospora</taxon>
    </lineage>
</organism>
<sequence length="265" mass="25656">MPRGGAAGHAHDEEDTVSTTTGARPAAEPRPATAPPQVRLLGTGPRRWRWLGLGLAIMTAGALAGVVAVDRMDERQAVLVAGGDLAAGHVLSAADLEVARISVTSGVSVVGEDRLQEAVGSTLTVPVLEGGVLPSSALGPGADYPAEGKAVVGAVLPPGRFPASLEQGASVSVVLVDDSSGPPASGGSGASGSETAGGSAAGGGAASAHAGVTAYPARVQSVELSETDGSASVELVVDAAAAAQVSAAASTDQAAVVQVRPRGQG</sequence>
<comment type="caution">
    <text evidence="4">The sequence shown here is derived from an EMBL/GenBank/DDBJ whole genome shotgun (WGS) entry which is preliminary data.</text>
</comment>
<dbReference type="SMART" id="SM00858">
    <property type="entry name" value="SAF"/>
    <property type="match status" value="1"/>
</dbReference>
<dbReference type="Pfam" id="PF08666">
    <property type="entry name" value="SAF"/>
    <property type="match status" value="1"/>
</dbReference>
<feature type="region of interest" description="Disordered" evidence="1">
    <location>
        <begin position="176"/>
        <end position="205"/>
    </location>
</feature>